<sequence length="60" mass="7257">MTDKEEVLKLIKELPDDVSLEGIMRELYIYIKFQQGVRESEDEKVKKKKMIKMEPGKWFH</sequence>
<evidence type="ECO:0008006" key="3">
    <source>
        <dbReference type="Google" id="ProtNLM"/>
    </source>
</evidence>
<dbReference type="AlphaFoldDB" id="A0A495A2C7"/>
<keyword evidence="2" id="KW-1185">Reference proteome</keyword>
<dbReference type="OrthoDB" id="5422155at2"/>
<gene>
    <name evidence="1" type="ORF">D8M06_09615</name>
</gene>
<evidence type="ECO:0000313" key="1">
    <source>
        <dbReference type="EMBL" id="RKQ33457.1"/>
    </source>
</evidence>
<evidence type="ECO:0000313" key="2">
    <source>
        <dbReference type="Proteomes" id="UP000269301"/>
    </source>
</evidence>
<dbReference type="RefSeq" id="WP_121204189.1">
    <property type="nucleotide sequence ID" value="NZ_RBZP01000006.1"/>
</dbReference>
<dbReference type="Proteomes" id="UP000269301">
    <property type="component" value="Unassembled WGS sequence"/>
</dbReference>
<reference evidence="1 2" key="1">
    <citation type="journal article" date="2016" name="Int. J. Syst. Evol. Microbiol.">
        <title>Oceanobacillus halophilus sp. nov., a novel moderately halophilic bacterium from a hypersaline lake.</title>
        <authorList>
            <person name="Amoozegar M.A."/>
            <person name="Bagheri M."/>
            <person name="Makhdoumi A."/>
            <person name="Nikou M.M."/>
            <person name="Fazeli S.A.S."/>
            <person name="Schumann P."/>
            <person name="Sproer C."/>
            <person name="Sanchez-Porro C."/>
            <person name="Ventosa A."/>
        </authorList>
    </citation>
    <scope>NUCLEOTIDE SEQUENCE [LARGE SCALE GENOMIC DNA]</scope>
    <source>
        <strain evidence="1 2">DSM 23996</strain>
    </source>
</reference>
<name>A0A495A2C7_9BACI</name>
<dbReference type="EMBL" id="RBZP01000006">
    <property type="protein sequence ID" value="RKQ33457.1"/>
    <property type="molecule type" value="Genomic_DNA"/>
</dbReference>
<proteinExistence type="predicted"/>
<organism evidence="1 2">
    <name type="scientific">Oceanobacillus halophilus</name>
    <dbReference type="NCBI Taxonomy" id="930130"/>
    <lineage>
        <taxon>Bacteria</taxon>
        <taxon>Bacillati</taxon>
        <taxon>Bacillota</taxon>
        <taxon>Bacilli</taxon>
        <taxon>Bacillales</taxon>
        <taxon>Bacillaceae</taxon>
        <taxon>Oceanobacillus</taxon>
    </lineage>
</organism>
<comment type="caution">
    <text evidence="1">The sequence shown here is derived from an EMBL/GenBank/DDBJ whole genome shotgun (WGS) entry which is preliminary data.</text>
</comment>
<accession>A0A495A2C7</accession>
<protein>
    <recommendedName>
        <fullName evidence="3">DUF2281 domain-containing protein</fullName>
    </recommendedName>
</protein>